<dbReference type="Pfam" id="PF12729">
    <property type="entry name" value="4HB_MCP_1"/>
    <property type="match status" value="1"/>
</dbReference>
<comment type="caution">
    <text evidence="3">The sequence shown here is derived from an EMBL/GenBank/DDBJ whole genome shotgun (WGS) entry which is preliminary data.</text>
</comment>
<evidence type="ECO:0000313" key="4">
    <source>
        <dbReference type="Proteomes" id="UP000050557"/>
    </source>
</evidence>
<dbReference type="EMBL" id="LJQM01000081">
    <property type="protein sequence ID" value="KPX46898.1"/>
    <property type="molecule type" value="Genomic_DNA"/>
</dbReference>
<proteinExistence type="predicted"/>
<keyword evidence="1" id="KW-0812">Transmembrane</keyword>
<evidence type="ECO:0000313" key="3">
    <source>
        <dbReference type="EMBL" id="KPX46898.1"/>
    </source>
</evidence>
<accession>A0A0P9RT05</accession>
<name>A0A0P9RT05_9PSED</name>
<dbReference type="Proteomes" id="UP000050557">
    <property type="component" value="Unassembled WGS sequence"/>
</dbReference>
<sequence>MYLRRFNIATRTVTCFAVMVLLVLGLGVFSLAQLSSIRAKGLDIENDSLPGIALGDAIALAFSNTRYDVMKMLSARNADQLVQAREELMQRESAFAKAIEAYQPFIDSPGERDVIDGVGKTFQDYVRHAEQVHPNTRIGDRACHAWMSSIICP</sequence>
<dbReference type="InterPro" id="IPR024478">
    <property type="entry name" value="HlyB_4HB_MCP"/>
</dbReference>
<gene>
    <name evidence="3" type="ORF">ALO68_04891</name>
</gene>
<keyword evidence="1" id="KW-0472">Membrane</keyword>
<feature type="domain" description="Chemotaxis methyl-accepting receptor HlyB-like 4HB MCP" evidence="2">
    <location>
        <begin position="6"/>
        <end position="132"/>
    </location>
</feature>
<reference evidence="3 4" key="1">
    <citation type="submission" date="2015-09" db="EMBL/GenBank/DDBJ databases">
        <title>Genome announcement of multiple Pseudomonas syringae strains.</title>
        <authorList>
            <person name="Thakur S."/>
            <person name="Wang P.W."/>
            <person name="Gong Y."/>
            <person name="Weir B.S."/>
            <person name="Guttman D.S."/>
        </authorList>
    </citation>
    <scope>NUCLEOTIDE SEQUENCE [LARGE SCALE GENOMIC DNA]</scope>
    <source>
        <strain evidence="3 4">ICMP4531</strain>
    </source>
</reference>
<protein>
    <submittedName>
        <fullName evidence="3">Methyl-accepting chemotaxis protein</fullName>
    </submittedName>
</protein>
<evidence type="ECO:0000256" key="1">
    <source>
        <dbReference type="SAM" id="Phobius"/>
    </source>
</evidence>
<organism evidence="3 4">
    <name type="scientific">Pseudomonas syringae pv. helianthi</name>
    <dbReference type="NCBI Taxonomy" id="251654"/>
    <lineage>
        <taxon>Bacteria</taxon>
        <taxon>Pseudomonadati</taxon>
        <taxon>Pseudomonadota</taxon>
        <taxon>Gammaproteobacteria</taxon>
        <taxon>Pseudomonadales</taxon>
        <taxon>Pseudomonadaceae</taxon>
        <taxon>Pseudomonas</taxon>
    </lineage>
</organism>
<keyword evidence="1" id="KW-1133">Transmembrane helix</keyword>
<evidence type="ECO:0000259" key="2">
    <source>
        <dbReference type="Pfam" id="PF12729"/>
    </source>
</evidence>
<dbReference type="AlphaFoldDB" id="A0A0P9RT05"/>
<feature type="transmembrane region" description="Helical" evidence="1">
    <location>
        <begin position="12"/>
        <end position="32"/>
    </location>
</feature>